<gene>
    <name evidence="2" type="ORF">I206_07842</name>
    <name evidence="3" type="ORF">I206_100027</name>
</gene>
<reference evidence="3" key="2">
    <citation type="submission" date="2013-07" db="EMBL/GenBank/DDBJ databases">
        <authorList>
            <consortium name="The Broad Institute Genome Sequencing Platform"/>
            <person name="Cuomo C."/>
            <person name="Litvintseva A."/>
            <person name="Chen Y."/>
            <person name="Heitman J."/>
            <person name="Sun S."/>
            <person name="Springer D."/>
            <person name="Dromer F."/>
            <person name="Young S.K."/>
            <person name="Zeng Q."/>
            <person name="Gargeya S."/>
            <person name="Fitzgerald M."/>
            <person name="Abouelleil A."/>
            <person name="Alvarado L."/>
            <person name="Berlin A.M."/>
            <person name="Chapman S.B."/>
            <person name="Dewar J."/>
            <person name="Goldberg J."/>
            <person name="Griggs A."/>
            <person name="Gujja S."/>
            <person name="Hansen M."/>
            <person name="Howarth C."/>
            <person name="Imamovic A."/>
            <person name="Larimer J."/>
            <person name="McCowan C."/>
            <person name="Murphy C."/>
            <person name="Pearson M."/>
            <person name="Priest M."/>
            <person name="Roberts A."/>
            <person name="Saif S."/>
            <person name="Shea T."/>
            <person name="Sykes S."/>
            <person name="Wortman J."/>
            <person name="Nusbaum C."/>
            <person name="Birren B."/>
        </authorList>
    </citation>
    <scope>NUCLEOTIDE SEQUENCE</scope>
    <source>
        <strain evidence="3">CBS 10737</strain>
    </source>
</reference>
<reference evidence="3" key="4">
    <citation type="submission" date="2024-02" db="EMBL/GenBank/DDBJ databases">
        <title>Comparative genomics of Cryptococcus and Kwoniella reveals pathogenesis evolution and contrasting modes of karyotype evolution via chromosome fusion or intercentromeric recombination.</title>
        <authorList>
            <person name="Coelho M.A."/>
            <person name="David-Palma M."/>
            <person name="Shea T."/>
            <person name="Bowers K."/>
            <person name="McGinley-Smith S."/>
            <person name="Mohammad A.W."/>
            <person name="Gnirke A."/>
            <person name="Yurkov A.M."/>
            <person name="Nowrousian M."/>
            <person name="Sun S."/>
            <person name="Cuomo C.A."/>
            <person name="Heitman J."/>
        </authorList>
    </citation>
    <scope>NUCLEOTIDE SEQUENCE</scope>
    <source>
        <strain evidence="3">CBS 10737</strain>
    </source>
</reference>
<evidence type="ECO:0008006" key="5">
    <source>
        <dbReference type="Google" id="ProtNLM"/>
    </source>
</evidence>
<evidence type="ECO:0000313" key="4">
    <source>
        <dbReference type="Proteomes" id="UP000094020"/>
    </source>
</evidence>
<feature type="compositionally biased region" description="Polar residues" evidence="1">
    <location>
        <begin position="214"/>
        <end position="228"/>
    </location>
</feature>
<proteinExistence type="predicted"/>
<keyword evidence="4" id="KW-1185">Reference proteome</keyword>
<feature type="region of interest" description="Disordered" evidence="1">
    <location>
        <begin position="510"/>
        <end position="533"/>
    </location>
</feature>
<evidence type="ECO:0000256" key="1">
    <source>
        <dbReference type="SAM" id="MobiDB-lite"/>
    </source>
</evidence>
<feature type="compositionally biased region" description="Low complexity" evidence="1">
    <location>
        <begin position="204"/>
        <end position="213"/>
    </location>
</feature>
<feature type="region of interest" description="Disordered" evidence="1">
    <location>
        <begin position="351"/>
        <end position="463"/>
    </location>
</feature>
<accession>A0A1B9HSC0</accession>
<evidence type="ECO:0000313" key="2">
    <source>
        <dbReference type="EMBL" id="OCF46172.1"/>
    </source>
</evidence>
<feature type="compositionally biased region" description="Polar residues" evidence="1">
    <location>
        <begin position="82"/>
        <end position="92"/>
    </location>
</feature>
<dbReference type="AlphaFoldDB" id="A0A1B9HSC0"/>
<dbReference type="GeneID" id="30176211"/>
<feature type="compositionally biased region" description="Polar residues" evidence="1">
    <location>
        <begin position="411"/>
        <end position="429"/>
    </location>
</feature>
<organism evidence="2">
    <name type="scientific">Kwoniella pini CBS 10737</name>
    <dbReference type="NCBI Taxonomy" id="1296096"/>
    <lineage>
        <taxon>Eukaryota</taxon>
        <taxon>Fungi</taxon>
        <taxon>Dikarya</taxon>
        <taxon>Basidiomycota</taxon>
        <taxon>Agaricomycotina</taxon>
        <taxon>Tremellomycetes</taxon>
        <taxon>Tremellales</taxon>
        <taxon>Cryptococcaceae</taxon>
        <taxon>Kwoniella</taxon>
    </lineage>
</organism>
<feature type="region of interest" description="Disordered" evidence="1">
    <location>
        <begin position="201"/>
        <end position="233"/>
    </location>
</feature>
<protein>
    <recommendedName>
        <fullName evidence="5">BZIP domain-containing protein</fullName>
    </recommendedName>
</protein>
<reference evidence="2" key="3">
    <citation type="submission" date="2016-07" db="EMBL/GenBank/DDBJ databases">
        <title>Evolution of pathogenesis and genome organization in the Tremellales.</title>
        <authorList>
            <person name="Cuomo C."/>
            <person name="Litvintseva A."/>
            <person name="Heitman J."/>
            <person name="Chen Y."/>
            <person name="Sun S."/>
            <person name="Springer D."/>
            <person name="Dromer F."/>
            <person name="Young S."/>
            <person name="Zeng Q."/>
            <person name="Chapman S."/>
            <person name="Gujja S."/>
            <person name="Saif S."/>
            <person name="Birren B."/>
        </authorList>
    </citation>
    <scope>NUCLEOTIDE SEQUENCE</scope>
    <source>
        <strain evidence="2">CBS 10737</strain>
    </source>
</reference>
<dbReference type="Proteomes" id="UP000094020">
    <property type="component" value="Chromosome 1"/>
</dbReference>
<dbReference type="RefSeq" id="XP_019007391.1">
    <property type="nucleotide sequence ID" value="XM_019159527.1"/>
</dbReference>
<dbReference type="OrthoDB" id="2575884at2759"/>
<reference evidence="2" key="1">
    <citation type="submission" date="2013-07" db="EMBL/GenBank/DDBJ databases">
        <title>The Genome Sequence of Cryptococcus pinus CBS10737.</title>
        <authorList>
            <consortium name="The Broad Institute Genome Sequencing Platform"/>
            <person name="Cuomo C."/>
            <person name="Litvintseva A."/>
            <person name="Chen Y."/>
            <person name="Heitman J."/>
            <person name="Sun S."/>
            <person name="Springer D."/>
            <person name="Dromer F."/>
            <person name="Young S.K."/>
            <person name="Zeng Q."/>
            <person name="Gargeya S."/>
            <person name="Fitzgerald M."/>
            <person name="Abouelleil A."/>
            <person name="Alvarado L."/>
            <person name="Berlin A.M."/>
            <person name="Chapman S.B."/>
            <person name="Dewar J."/>
            <person name="Goldberg J."/>
            <person name="Griggs A."/>
            <person name="Gujja S."/>
            <person name="Hansen M."/>
            <person name="Howarth C."/>
            <person name="Imamovic A."/>
            <person name="Larimer J."/>
            <person name="McCowan C."/>
            <person name="Murphy C."/>
            <person name="Pearson M."/>
            <person name="Priest M."/>
            <person name="Roberts A."/>
            <person name="Saif S."/>
            <person name="Shea T."/>
            <person name="Sykes S."/>
            <person name="Wortman J."/>
            <person name="Nusbaum C."/>
            <person name="Birren B."/>
        </authorList>
    </citation>
    <scope>NUCLEOTIDE SEQUENCE [LARGE SCALE GENOMIC DNA]</scope>
    <source>
        <strain evidence="2">CBS 10737</strain>
    </source>
</reference>
<dbReference type="EMBL" id="KV700119">
    <property type="protein sequence ID" value="OCF46172.1"/>
    <property type="molecule type" value="Genomic_DNA"/>
</dbReference>
<sequence>MVSQILQCARQKQQLQQQQQAQQQLRTCQARCPSRPLPNSLTYHSQDDTSPLQGIKTPAFTPLPTRLPPPPIITRRHDPARASSQSKASLNVQQEKTNNFSALRQPSLPATTQEYQIQVQVQPTEPNFALNLPTDIVNNTTDIFNNIPSFENTLFLATNSQVESTTSMEFNLDINMSNMESIDWDQFLVDSDLGEAQAAQPMTNSNANSPAPSDSQTATPKSTESEQSAALDPETDFDFNFEFDLPLGITHRPEDIFNPVQPFDFTASVPDTRGTNDPTMTNTFGLSFGDFGLHTDLGADAASQLGLTNLIGKLGDKKMAQQPSNISTMAPVNDLTDAYALLDKLLPTASSPMSIQPSQLSLPPSPPLTGIKRKSSDASEDGAPAAKKRGRPPGSAKTKTLSLQDPKRLYQRQSTVFSGSPTYSANSVADESEIDSPMATSPITPAAPKKTASGKPSTARPKSVVPEKFLKDGSAQAILGMTIDQIQSYPSFDMLLKDVEASKLPTARDFGERISDNRDKAKDAAKKSRDERRAKIERSEYLEKKVDDLESKLKGMTSVLLTLVDRGIINKDQIASFL</sequence>
<feature type="region of interest" description="Disordered" evidence="1">
    <location>
        <begin position="38"/>
        <end position="92"/>
    </location>
</feature>
<evidence type="ECO:0000313" key="3">
    <source>
        <dbReference type="EMBL" id="WWC66127.1"/>
    </source>
</evidence>
<dbReference type="KEGG" id="kpin:30176211"/>
<dbReference type="EMBL" id="CP144519">
    <property type="protein sequence ID" value="WWC66127.1"/>
    <property type="molecule type" value="Genomic_DNA"/>
</dbReference>
<name>A0A1B9HSC0_9TREE</name>
<feature type="compositionally biased region" description="Polar residues" evidence="1">
    <location>
        <begin position="38"/>
        <end position="52"/>
    </location>
</feature>
<feature type="compositionally biased region" description="Low complexity" evidence="1">
    <location>
        <begin position="351"/>
        <end position="362"/>
    </location>
</feature>